<evidence type="ECO:0000256" key="2">
    <source>
        <dbReference type="SAM" id="Phobius"/>
    </source>
</evidence>
<accession>A0A5B7A5H8</accession>
<dbReference type="PANTHER" id="PTHR35482:SF1">
    <property type="entry name" value="CYTOCHROME C OXIDASE SUBUNIT"/>
    <property type="match status" value="1"/>
</dbReference>
<evidence type="ECO:0000313" key="3">
    <source>
        <dbReference type="EMBL" id="MPA51138.1"/>
    </source>
</evidence>
<feature type="transmembrane region" description="Helical" evidence="2">
    <location>
        <begin position="443"/>
        <end position="462"/>
    </location>
</feature>
<name>A0A5B7A5H8_DAVIN</name>
<keyword evidence="2" id="KW-0812">Transmembrane</keyword>
<feature type="compositionally biased region" description="Low complexity" evidence="1">
    <location>
        <begin position="42"/>
        <end position="55"/>
    </location>
</feature>
<feature type="region of interest" description="Disordered" evidence="1">
    <location>
        <begin position="89"/>
        <end position="118"/>
    </location>
</feature>
<feature type="region of interest" description="Disordered" evidence="1">
    <location>
        <begin position="42"/>
        <end position="69"/>
    </location>
</feature>
<protein>
    <submittedName>
        <fullName evidence="3">Uncharacterized protein</fullName>
    </submittedName>
</protein>
<sequence>MVSVPQSSWLCSLRPIKCAGGVFSTTTNPRTCPFFKTLKVSSSSNAESSSPNSSDSQEKSLEAEPAETDPVKLAFAKAKAYKKAIQSNPTPKFSQIPVSESAESGNRSDGSVSEVTNGGNQEVPLAVKLAMEKAKDYKDKGVVGSSKVSEGSKTISGLKGGNSGNGFVEKKEDLSISSINFVGLDFSDKKKGRGLPAGLVPVADPFPEGGLPEVEIIVGDTSKFGDELVSKPKPIQEDNSDLYKPKVSTWGVFPGPNNISKTYGGGRIIRPGEMLETAEDKAAKEAHTRQLLAAYKRKIGLNIDAKLKSECEQALKDGDSLMDLGKLMEALPYYEKIMDKLAFQSELHGLAALQWSICQDSLSRSNEARIMYERLQSHPNAQVTKKARQFMFGFQAMEKMKVTSSTFFPTNTGYQNYFEAFIEDKANYPLKEAEVEEGALSQALLYIIFLVFPIFIVLLIAIQKGI</sequence>
<proteinExistence type="predicted"/>
<reference evidence="3" key="1">
    <citation type="submission" date="2019-08" db="EMBL/GenBank/DDBJ databases">
        <title>Reference gene set and small RNA set construction with multiple tissues from Davidia involucrata Baill.</title>
        <authorList>
            <person name="Yang H."/>
            <person name="Zhou C."/>
            <person name="Li G."/>
            <person name="Wang J."/>
            <person name="Gao P."/>
            <person name="Wang M."/>
            <person name="Wang R."/>
            <person name="Zhao Y."/>
        </authorList>
    </citation>
    <scope>NUCLEOTIDE SEQUENCE</scope>
    <source>
        <tissue evidence="3">Mixed with DoveR01_LX</tissue>
    </source>
</reference>
<organism evidence="3">
    <name type="scientific">Davidia involucrata</name>
    <name type="common">Dove tree</name>
    <dbReference type="NCBI Taxonomy" id="16924"/>
    <lineage>
        <taxon>Eukaryota</taxon>
        <taxon>Viridiplantae</taxon>
        <taxon>Streptophyta</taxon>
        <taxon>Embryophyta</taxon>
        <taxon>Tracheophyta</taxon>
        <taxon>Spermatophyta</taxon>
        <taxon>Magnoliopsida</taxon>
        <taxon>eudicotyledons</taxon>
        <taxon>Gunneridae</taxon>
        <taxon>Pentapetalae</taxon>
        <taxon>asterids</taxon>
        <taxon>Cornales</taxon>
        <taxon>Nyssaceae</taxon>
        <taxon>Davidia</taxon>
    </lineage>
</organism>
<keyword evidence="2" id="KW-1133">Transmembrane helix</keyword>
<gene>
    <name evidence="3" type="ORF">Din_020579</name>
</gene>
<keyword evidence="2" id="KW-0472">Membrane</keyword>
<evidence type="ECO:0000256" key="1">
    <source>
        <dbReference type="SAM" id="MobiDB-lite"/>
    </source>
</evidence>
<dbReference type="PANTHER" id="PTHR35482">
    <property type="entry name" value="CYTOCHROME C OXIDASE SUBUNIT"/>
    <property type="match status" value="1"/>
</dbReference>
<dbReference type="EMBL" id="GHES01020579">
    <property type="protein sequence ID" value="MPA51138.1"/>
    <property type="molecule type" value="Transcribed_RNA"/>
</dbReference>
<dbReference type="AlphaFoldDB" id="A0A5B7A5H8"/>